<evidence type="ECO:0000256" key="1">
    <source>
        <dbReference type="ARBA" id="ARBA00004651"/>
    </source>
</evidence>
<proteinExistence type="predicted"/>
<evidence type="ECO:0000256" key="5">
    <source>
        <dbReference type="ARBA" id="ARBA00023136"/>
    </source>
</evidence>
<keyword evidence="2" id="KW-1003">Cell membrane</keyword>
<dbReference type="SUPFAM" id="SSF53649">
    <property type="entry name" value="Alkaline phosphatase-like"/>
    <property type="match status" value="1"/>
</dbReference>
<comment type="caution">
    <text evidence="9">The sequence shown here is derived from an EMBL/GenBank/DDBJ whole genome shotgun (WGS) entry which is preliminary data.</text>
</comment>
<evidence type="ECO:0000256" key="3">
    <source>
        <dbReference type="ARBA" id="ARBA00022692"/>
    </source>
</evidence>
<dbReference type="EMBL" id="VLKP01000002">
    <property type="protein sequence ID" value="TWI13616.1"/>
    <property type="molecule type" value="Genomic_DNA"/>
</dbReference>
<evidence type="ECO:0000256" key="7">
    <source>
        <dbReference type="SAM" id="Phobius"/>
    </source>
</evidence>
<evidence type="ECO:0000313" key="10">
    <source>
        <dbReference type="Proteomes" id="UP000316471"/>
    </source>
</evidence>
<feature type="region of interest" description="Disordered" evidence="6">
    <location>
        <begin position="230"/>
        <end position="254"/>
    </location>
</feature>
<dbReference type="PANTHER" id="PTHR47371">
    <property type="entry name" value="LIPOTEICHOIC ACID SYNTHASE"/>
    <property type="match status" value="1"/>
</dbReference>
<evidence type="ECO:0000313" key="9">
    <source>
        <dbReference type="EMBL" id="TWI13616.1"/>
    </source>
</evidence>
<keyword evidence="5 7" id="KW-0472">Membrane</keyword>
<evidence type="ECO:0000256" key="6">
    <source>
        <dbReference type="SAM" id="MobiDB-lite"/>
    </source>
</evidence>
<dbReference type="Pfam" id="PF00884">
    <property type="entry name" value="Sulfatase"/>
    <property type="match status" value="1"/>
</dbReference>
<feature type="transmembrane region" description="Helical" evidence="7">
    <location>
        <begin position="91"/>
        <end position="113"/>
    </location>
</feature>
<dbReference type="InterPro" id="IPR017850">
    <property type="entry name" value="Alkaline_phosphatase_core_sf"/>
</dbReference>
<organism evidence="9 10">
    <name type="scientific">Aerolutibacter ruishenii</name>
    <dbReference type="NCBI Taxonomy" id="686800"/>
    <lineage>
        <taxon>Bacteria</taxon>
        <taxon>Pseudomonadati</taxon>
        <taxon>Pseudomonadota</taxon>
        <taxon>Gammaproteobacteria</taxon>
        <taxon>Lysobacterales</taxon>
        <taxon>Lysobacteraceae</taxon>
        <taxon>Aerolutibacter</taxon>
    </lineage>
</organism>
<comment type="subcellular location">
    <subcellularLocation>
        <location evidence="1">Cell membrane</location>
        <topology evidence="1">Multi-pass membrane protein</topology>
    </subcellularLocation>
</comment>
<dbReference type="RefSeq" id="WP_158636266.1">
    <property type="nucleotide sequence ID" value="NZ_VLKP01000002.1"/>
</dbReference>
<dbReference type="Proteomes" id="UP000316471">
    <property type="component" value="Unassembled WGS sequence"/>
</dbReference>
<dbReference type="GO" id="GO:0005886">
    <property type="term" value="C:plasma membrane"/>
    <property type="evidence" value="ECO:0007669"/>
    <property type="project" value="UniProtKB-SubCell"/>
</dbReference>
<dbReference type="InterPro" id="IPR000917">
    <property type="entry name" value="Sulfatase_N"/>
</dbReference>
<dbReference type="CDD" id="cd16015">
    <property type="entry name" value="LTA_synthase"/>
    <property type="match status" value="1"/>
</dbReference>
<name>A0A562M122_9GAMM</name>
<feature type="domain" description="Sulfatase N-terminal" evidence="8">
    <location>
        <begin position="276"/>
        <end position="560"/>
    </location>
</feature>
<keyword evidence="3 7" id="KW-0812">Transmembrane</keyword>
<keyword evidence="4 7" id="KW-1133">Transmembrane helix</keyword>
<evidence type="ECO:0000256" key="4">
    <source>
        <dbReference type="ARBA" id="ARBA00022989"/>
    </source>
</evidence>
<dbReference type="PANTHER" id="PTHR47371:SF3">
    <property type="entry name" value="PHOSPHOGLYCEROL TRANSFERASE I"/>
    <property type="match status" value="1"/>
</dbReference>
<dbReference type="AlphaFoldDB" id="A0A562M122"/>
<dbReference type="Gene3D" id="3.40.720.10">
    <property type="entry name" value="Alkaline Phosphatase, subunit A"/>
    <property type="match status" value="1"/>
</dbReference>
<feature type="transmembrane region" description="Helical" evidence="7">
    <location>
        <begin position="145"/>
        <end position="164"/>
    </location>
</feature>
<feature type="transmembrane region" description="Helical" evidence="7">
    <location>
        <begin position="21"/>
        <end position="44"/>
    </location>
</feature>
<feature type="transmembrane region" description="Helical" evidence="7">
    <location>
        <begin position="173"/>
        <end position="191"/>
    </location>
</feature>
<accession>A0A562M122</accession>
<gene>
    <name evidence="9" type="ORF">IP93_00779</name>
</gene>
<keyword evidence="10" id="KW-1185">Reference proteome</keyword>
<evidence type="ECO:0000259" key="8">
    <source>
        <dbReference type="Pfam" id="PF00884"/>
    </source>
</evidence>
<feature type="transmembrane region" description="Helical" evidence="7">
    <location>
        <begin position="64"/>
        <end position="84"/>
    </location>
</feature>
<evidence type="ECO:0000256" key="2">
    <source>
        <dbReference type="ARBA" id="ARBA00022475"/>
    </source>
</evidence>
<reference evidence="9 10" key="1">
    <citation type="journal article" date="2015" name="Stand. Genomic Sci.">
        <title>Genomic Encyclopedia of Bacterial and Archaeal Type Strains, Phase III: the genomes of soil and plant-associated and newly described type strains.</title>
        <authorList>
            <person name="Whitman W.B."/>
            <person name="Woyke T."/>
            <person name="Klenk H.P."/>
            <person name="Zhou Y."/>
            <person name="Lilburn T.G."/>
            <person name="Beck B.J."/>
            <person name="De Vos P."/>
            <person name="Vandamme P."/>
            <person name="Eisen J.A."/>
            <person name="Garrity G."/>
            <person name="Hugenholtz P."/>
            <person name="Kyrpides N.C."/>
        </authorList>
    </citation>
    <scope>NUCLEOTIDE SEQUENCE [LARGE SCALE GENOMIC DNA]</scope>
    <source>
        <strain evidence="9 10">CGMCC 1.10136</strain>
    </source>
</reference>
<dbReference type="OrthoDB" id="9760224at2"/>
<dbReference type="InterPro" id="IPR050448">
    <property type="entry name" value="OpgB/LTA_synthase_biosynth"/>
</dbReference>
<sequence>MSHGGTARPRAQCIRQALASFAWLLPAVLLAFIVAHAIELAAGSRAAEGTGVLWLLGSALWSDLLVTVKCAPLLFVLSLPVLVLGRGGWRLVGVGLPWSVPVLAQAMLGEYFLTTRVPLGADLFGYSWGELRTTVVAGAEIGPRAVVALILPLAALWSGLFWFGRRVPATPRAVPGAALLVLGIFGIWTLPSRVDARHFHSEDSYNLSANKAGFLLDESLAYLRRRHAGPATPPAPAVTGGQERPGLDPDFPFLHGEQTPDTLGPLFATSPADPPPNLVFIVVEGLGRTFSGPGARLGSFTPFLDELATRSLYWENFLAVQGRTFAALPSIFGSLPFAEQGFAALEERMPSHATLLSVLKDNGYALAFYAGFDPDFDNERQFLLRQGVDRIVGPDQFGGRYRKANDWGFADGDLVDRVLEDAAGAAPAVTVIQTITLHTPYTFPGQAGYAERLERHLDVLGVVESRRAAYRSQRAIYESILYTDDALRRYFERMRERPEFANTVFVVTGDHRLPEIPMDTRIERYHVPLLVYSPRLKQPRHIRSVSSQFDIAPSLLAWLGSQHGIRTPTRVAWLGSGLDVEAGFRNVHAFPLKQTKGNLVDFISGHYFVNQGALYALRDGMEIEPVDDAEALQRINVEFDRFRAANDQLARGFALVPEDAPRTLSVFREQDRVALALPPPVGLAVERVVVPEAANADALEVEVVFANGAVTPSPPFVPLLVLADASGREVSETYGPAMVLAAGERASVRVPLKSSGVAAGAYSLAVIPSHPDTGKPVGAGKFRVALSLEK</sequence>
<protein>
    <submittedName>
        <fullName evidence="9">Putative sulfatase</fullName>
    </submittedName>
</protein>